<dbReference type="InterPro" id="IPR002525">
    <property type="entry name" value="Transp_IS110-like_N"/>
</dbReference>
<protein>
    <submittedName>
        <fullName evidence="3">IS110 family transposase</fullName>
    </submittedName>
</protein>
<dbReference type="PANTHER" id="PTHR33055:SF3">
    <property type="entry name" value="PUTATIVE TRANSPOSASE FOR IS117-RELATED"/>
    <property type="match status" value="1"/>
</dbReference>
<name>A0A318NGR5_9ACTN</name>
<feature type="domain" description="Transposase IS110-like N-terminal" evidence="1">
    <location>
        <begin position="17"/>
        <end position="171"/>
    </location>
</feature>
<feature type="domain" description="Transposase IS116/IS110/IS902 C-terminal" evidence="2">
    <location>
        <begin position="280"/>
        <end position="362"/>
    </location>
</feature>
<dbReference type="Pfam" id="PF02371">
    <property type="entry name" value="Transposase_20"/>
    <property type="match status" value="1"/>
</dbReference>
<dbReference type="Proteomes" id="UP000248333">
    <property type="component" value="Unassembled WGS sequence"/>
</dbReference>
<gene>
    <name evidence="3" type="ORF">C7C45_28015</name>
</gene>
<evidence type="ECO:0000313" key="4">
    <source>
        <dbReference type="Proteomes" id="UP000248333"/>
    </source>
</evidence>
<dbReference type="PANTHER" id="PTHR33055">
    <property type="entry name" value="TRANSPOSASE FOR INSERTION SEQUENCE ELEMENT IS1111A"/>
    <property type="match status" value="1"/>
</dbReference>
<organism evidence="3 4">
    <name type="scientific">Micromonospora arborensis</name>
    <dbReference type="NCBI Taxonomy" id="2116518"/>
    <lineage>
        <taxon>Bacteria</taxon>
        <taxon>Bacillati</taxon>
        <taxon>Actinomycetota</taxon>
        <taxon>Actinomycetes</taxon>
        <taxon>Micromonosporales</taxon>
        <taxon>Micromonosporaceae</taxon>
        <taxon>Micromonospora</taxon>
    </lineage>
</organism>
<dbReference type="NCBIfam" id="NF033542">
    <property type="entry name" value="transpos_IS110"/>
    <property type="match status" value="1"/>
</dbReference>
<comment type="caution">
    <text evidence="3">The sequence shown here is derived from an EMBL/GenBank/DDBJ whole genome shotgun (WGS) entry which is preliminary data.</text>
</comment>
<sequence length="409" mass="43881">MRCVEAGLVHDGYGVFLGLDVGKGDHHAVGLAPDGKRLHDAPLPNTEVRLRQLFDKLARHGAVLVVVDQPASIGALPVAVARACGHQVAYLPGLAMRRIADLHPGSAKTDARDAYVIADAARTLPHTLRRVDTGDETLAELEVLVGFDDDLAGEATRVSNRIRGLLTQIHPALERVLGPKVHHKAVLELLSRCGGPVGLRKAGRRKLLSIAAAHAPRMGERLVEQIMAALDEQSVTVPGTTAAETILPRLADSLRDVLRQRDQVAGEVERMLDAHPLAPVLTSMPGIGVRTAARILLEVGDGTAFATPGHLAAYAGLAPVTRRSGSSIRGEHPPRGGNKNLKRAFFLAAFAALADPTSRAYYDRKRAEGKRHNAALICLARRRCDVLFAMLRDKIPYQPRPTDQAPAPA</sequence>
<evidence type="ECO:0000313" key="3">
    <source>
        <dbReference type="EMBL" id="PYC65722.1"/>
    </source>
</evidence>
<dbReference type="AlphaFoldDB" id="A0A318NGR5"/>
<dbReference type="InterPro" id="IPR047650">
    <property type="entry name" value="Transpos_IS110"/>
</dbReference>
<dbReference type="Pfam" id="PF01548">
    <property type="entry name" value="DEDD_Tnp_IS110"/>
    <property type="match status" value="1"/>
</dbReference>
<keyword evidence="4" id="KW-1185">Reference proteome</keyword>
<reference evidence="3 4" key="1">
    <citation type="submission" date="2018-03" db="EMBL/GenBank/DDBJ databases">
        <title>Bioinformatic expansion and discovery of thiopeptide antibiotics.</title>
        <authorList>
            <person name="Schwalen C.J."/>
            <person name="Hudson G.A."/>
            <person name="Mitchell D.A."/>
        </authorList>
    </citation>
    <scope>NUCLEOTIDE SEQUENCE [LARGE SCALE GENOMIC DNA]</scope>
    <source>
        <strain evidence="3 4">NRRL 8041</strain>
    </source>
</reference>
<accession>A0A318NGR5</accession>
<dbReference type="GO" id="GO:0004803">
    <property type="term" value="F:transposase activity"/>
    <property type="evidence" value="ECO:0007669"/>
    <property type="project" value="InterPro"/>
</dbReference>
<dbReference type="GO" id="GO:0006313">
    <property type="term" value="P:DNA transposition"/>
    <property type="evidence" value="ECO:0007669"/>
    <property type="project" value="InterPro"/>
</dbReference>
<proteinExistence type="predicted"/>
<evidence type="ECO:0000259" key="1">
    <source>
        <dbReference type="Pfam" id="PF01548"/>
    </source>
</evidence>
<dbReference type="InterPro" id="IPR003346">
    <property type="entry name" value="Transposase_20"/>
</dbReference>
<dbReference type="GO" id="GO:0003677">
    <property type="term" value="F:DNA binding"/>
    <property type="evidence" value="ECO:0007669"/>
    <property type="project" value="InterPro"/>
</dbReference>
<dbReference type="OrthoDB" id="3188901at2"/>
<evidence type="ECO:0000259" key="2">
    <source>
        <dbReference type="Pfam" id="PF02371"/>
    </source>
</evidence>
<dbReference type="EMBL" id="PYBV01000042">
    <property type="protein sequence ID" value="PYC65722.1"/>
    <property type="molecule type" value="Genomic_DNA"/>
</dbReference>